<evidence type="ECO:0000313" key="1">
    <source>
        <dbReference type="EMBL" id="KAJ1902349.1"/>
    </source>
</evidence>
<dbReference type="EMBL" id="JANBPG010000002">
    <property type="protein sequence ID" value="KAJ1902349.1"/>
    <property type="molecule type" value="Genomic_DNA"/>
</dbReference>
<dbReference type="Proteomes" id="UP001150581">
    <property type="component" value="Unassembled WGS sequence"/>
</dbReference>
<name>A0ACC1IX97_9FUNG</name>
<protein>
    <submittedName>
        <fullName evidence="1">1 3-beta-glucanosyltransferase gel4</fullName>
    </submittedName>
</protein>
<reference evidence="1" key="1">
    <citation type="submission" date="2022-07" db="EMBL/GenBank/DDBJ databases">
        <title>Phylogenomic reconstructions and comparative analyses of Kickxellomycotina fungi.</title>
        <authorList>
            <person name="Reynolds N.K."/>
            <person name="Stajich J.E."/>
            <person name="Barry K."/>
            <person name="Grigoriev I.V."/>
            <person name="Crous P."/>
            <person name="Smith M.E."/>
        </authorList>
    </citation>
    <scope>NUCLEOTIDE SEQUENCE</scope>
    <source>
        <strain evidence="1">Benny 63K</strain>
    </source>
</reference>
<accession>A0ACC1IX97</accession>
<sequence length="517" mass="55632">MRISFASSTAIALGLAAQAAAIDPLVVKGSKWFNKNTGKQFYVKGVDYQPDIILTNAVRDPLADLAGCKRDLPFLKDLGVNAIRVYQTEPFGDHDGCMQLLADAGIYVMLDLSTPTETINRDSPLYDVNLLGYYQQKVDVFSKYDNVFGFLAGNEATNQVNNTDTSAFVKAALRDVKAHIKSKGLSIPVGYATNDDADIRWQLQTYFDCGKAEEQADFYGINLYEWCGAEATFESSGYVDVVKNFTNWDVPVLLTEYGCNLVTPRTFPEVAAIYGKNMTNIFSGGFVYEYVAEDNNYGLVTVSGTKATKTADYDYFKKALAAVNPSSVSMSSYTPSGKQHSCPSVGASNNWLASSTLPPTPSNTTCECMFKSLKCVSKTDTIPTNAGDLKTFGAKVAGIYDTVCSKTDCGVVTTDGTKGVYGKYSFCDDLQRVSWVMNAWYEEQRGINGSCDFNSFGTVVEASSSDDSKCSDQNNDSSSSSKSSDSKSGSGSSSSDASSKAALSVGAAVIVAAAMIF</sequence>
<comment type="caution">
    <text evidence="1">The sequence shown here is derived from an EMBL/GenBank/DDBJ whole genome shotgun (WGS) entry which is preliminary data.</text>
</comment>
<proteinExistence type="predicted"/>
<organism evidence="1 2">
    <name type="scientific">Kickxella alabastrina</name>
    <dbReference type="NCBI Taxonomy" id="61397"/>
    <lineage>
        <taxon>Eukaryota</taxon>
        <taxon>Fungi</taxon>
        <taxon>Fungi incertae sedis</taxon>
        <taxon>Zoopagomycota</taxon>
        <taxon>Kickxellomycotina</taxon>
        <taxon>Kickxellomycetes</taxon>
        <taxon>Kickxellales</taxon>
        <taxon>Kickxellaceae</taxon>
        <taxon>Kickxella</taxon>
    </lineage>
</organism>
<evidence type="ECO:0000313" key="2">
    <source>
        <dbReference type="Proteomes" id="UP001150581"/>
    </source>
</evidence>
<gene>
    <name evidence="1" type="primary">gel4</name>
    <name evidence="1" type="ORF">LPJ66_000109</name>
</gene>
<keyword evidence="2" id="KW-1185">Reference proteome</keyword>